<dbReference type="PANTHER" id="PTHR46609:SF8">
    <property type="entry name" value="YQAJ VIRAL RECOMBINASE DOMAIN-CONTAINING PROTEIN"/>
    <property type="match status" value="1"/>
</dbReference>
<keyword evidence="2" id="KW-0269">Exonuclease</keyword>
<protein>
    <submittedName>
        <fullName evidence="2">Exonuclease</fullName>
    </submittedName>
</protein>
<reference evidence="2" key="1">
    <citation type="journal article" date="2021" name="Proc. Natl. Acad. Sci. U.S.A.">
        <title>A Catalog of Tens of Thousands of Viruses from Human Metagenomes Reveals Hidden Associations with Chronic Diseases.</title>
        <authorList>
            <person name="Tisza M.J."/>
            <person name="Buck C.B."/>
        </authorList>
    </citation>
    <scope>NUCLEOTIDE SEQUENCE</scope>
    <source>
        <strain evidence="2">CtkmZ20</strain>
    </source>
</reference>
<sequence>MITDGIEQRSISWFRSRVGFLTGSKIADIMKSGRKKDEIFSETAKAYLFQVAGERLFNPTFLNDDGIFQDYIDQVSVNTKAMQWGADQEDAAKALYMQMNFPEGEIAELSSCKHDTIPYFAASPDGAIYGRDGEDLKIIEVKCPNINTYMKYRTLIHDAASLKETEPKYYWQMMAEMSCTGAKGGIFIVYCPWLSKPIHWAEIDRVEDDIKLMEDRVILANDFINEIINN</sequence>
<dbReference type="EMBL" id="BK015248">
    <property type="protein sequence ID" value="DAD97773.1"/>
    <property type="molecule type" value="Genomic_DNA"/>
</dbReference>
<dbReference type="Gene3D" id="3.90.320.10">
    <property type="match status" value="1"/>
</dbReference>
<dbReference type="InterPro" id="IPR011604">
    <property type="entry name" value="PDDEXK-like_dom_sf"/>
</dbReference>
<dbReference type="InterPro" id="IPR019080">
    <property type="entry name" value="YqaJ_viral_recombinase"/>
</dbReference>
<evidence type="ECO:0000259" key="1">
    <source>
        <dbReference type="Pfam" id="PF09588"/>
    </source>
</evidence>
<dbReference type="InterPro" id="IPR051703">
    <property type="entry name" value="NF-kappa-B_Signaling_Reg"/>
</dbReference>
<dbReference type="Pfam" id="PF09588">
    <property type="entry name" value="YqaJ"/>
    <property type="match status" value="1"/>
</dbReference>
<dbReference type="InterPro" id="IPR011335">
    <property type="entry name" value="Restrct_endonuc-II-like"/>
</dbReference>
<accession>A0A8S5NSK5</accession>
<dbReference type="PANTHER" id="PTHR46609">
    <property type="entry name" value="EXONUCLEASE, PHAGE-TYPE/RECB, C-TERMINAL DOMAIN-CONTAINING PROTEIN"/>
    <property type="match status" value="1"/>
</dbReference>
<evidence type="ECO:0000313" key="2">
    <source>
        <dbReference type="EMBL" id="DAD97773.1"/>
    </source>
</evidence>
<organism evidence="2">
    <name type="scientific">Myoviridae sp. ctkmZ20</name>
    <dbReference type="NCBI Taxonomy" id="2825166"/>
    <lineage>
        <taxon>Viruses</taxon>
        <taxon>Duplodnaviria</taxon>
        <taxon>Heunggongvirae</taxon>
        <taxon>Uroviricota</taxon>
        <taxon>Caudoviricetes</taxon>
    </lineage>
</organism>
<dbReference type="CDD" id="cd22343">
    <property type="entry name" value="PDDEXK_lambda_exonuclease-like"/>
    <property type="match status" value="1"/>
</dbReference>
<keyword evidence="2" id="KW-0540">Nuclease</keyword>
<name>A0A8S5NSK5_9CAUD</name>
<dbReference type="GO" id="GO:0004527">
    <property type="term" value="F:exonuclease activity"/>
    <property type="evidence" value="ECO:0007669"/>
    <property type="project" value="UniProtKB-KW"/>
</dbReference>
<feature type="domain" description="YqaJ viral recombinase" evidence="1">
    <location>
        <begin position="13"/>
        <end position="182"/>
    </location>
</feature>
<dbReference type="SUPFAM" id="SSF52980">
    <property type="entry name" value="Restriction endonuclease-like"/>
    <property type="match status" value="1"/>
</dbReference>
<keyword evidence="2" id="KW-0378">Hydrolase</keyword>
<proteinExistence type="predicted"/>